<keyword evidence="3" id="KW-1185">Reference proteome</keyword>
<dbReference type="NCBIfam" id="NF038319">
    <property type="entry name" value="DISARM_DrmC_I"/>
    <property type="match status" value="1"/>
</dbReference>
<organism evidence="2 3">
    <name type="scientific">Streptomyces longwoodensis</name>
    <dbReference type="NCBI Taxonomy" id="68231"/>
    <lineage>
        <taxon>Bacteria</taxon>
        <taxon>Bacillati</taxon>
        <taxon>Actinomycetota</taxon>
        <taxon>Actinomycetes</taxon>
        <taxon>Kitasatosporales</taxon>
        <taxon>Streptomycetaceae</taxon>
        <taxon>Streptomyces</taxon>
    </lineage>
</organism>
<evidence type="ECO:0000313" key="2">
    <source>
        <dbReference type="EMBL" id="KUN40375.1"/>
    </source>
</evidence>
<dbReference type="Gene3D" id="3.30.870.10">
    <property type="entry name" value="Endonuclease Chain A"/>
    <property type="match status" value="1"/>
</dbReference>
<dbReference type="RefSeq" id="WP_067229933.1">
    <property type="nucleotide sequence ID" value="NZ_KQ948550.1"/>
</dbReference>
<sequence>MSDANAPRQLGRLLTGTEAKDIADRLADGDTLTTALKVVAVGQRAEIRRLLEAVGGGPGAAPQQILVLRAIEGARALPTTLSPLWTMPGHLAQSGPLTTSVTRFVDSARHAITCSTFNFQRSSALWTSLRTSAQRDGVAVRVYMDTRAADGSGQHWSPTTSEVAEHLAPAEVWRTKEFDGGYVRNHAKFLAIDHHLLLVTSANFSWSAENNNVEFGVLIDNPNLTEAVERELREAEDSLYERV</sequence>
<dbReference type="AlphaFoldDB" id="A0A101R2A8"/>
<dbReference type="Pfam" id="PF13091">
    <property type="entry name" value="PLDc_2"/>
    <property type="match status" value="1"/>
</dbReference>
<dbReference type="InterPro" id="IPR047955">
    <property type="entry name" value="DrmC-like"/>
</dbReference>
<dbReference type="InterPro" id="IPR025202">
    <property type="entry name" value="PLD-like_dom"/>
</dbReference>
<dbReference type="SMART" id="SM00155">
    <property type="entry name" value="PLDc"/>
    <property type="match status" value="1"/>
</dbReference>
<proteinExistence type="predicted"/>
<dbReference type="Proteomes" id="UP000053271">
    <property type="component" value="Unassembled WGS sequence"/>
</dbReference>
<accession>A0A101R2A8</accession>
<name>A0A101R2A8_9ACTN</name>
<dbReference type="PROSITE" id="PS50035">
    <property type="entry name" value="PLD"/>
    <property type="match status" value="1"/>
</dbReference>
<evidence type="ECO:0000259" key="1">
    <source>
        <dbReference type="PROSITE" id="PS50035"/>
    </source>
</evidence>
<reference evidence="2 3" key="1">
    <citation type="submission" date="2015-10" db="EMBL/GenBank/DDBJ databases">
        <title>Draft genome sequence of Streptomyces longwoodensis DSM 41677, type strain for the species Streptomyces longwoodensis.</title>
        <authorList>
            <person name="Ruckert C."/>
            <person name="Winkler A."/>
            <person name="Kalinowski J."/>
            <person name="Kampfer P."/>
            <person name="Glaeser S."/>
        </authorList>
    </citation>
    <scope>NUCLEOTIDE SEQUENCE [LARGE SCALE GENOMIC DNA]</scope>
    <source>
        <strain evidence="2 3">DSM 41677</strain>
    </source>
</reference>
<comment type="caution">
    <text evidence="2">The sequence shown here is derived from an EMBL/GenBank/DDBJ whole genome shotgun (WGS) entry which is preliminary data.</text>
</comment>
<dbReference type="SUPFAM" id="SSF56024">
    <property type="entry name" value="Phospholipase D/nuclease"/>
    <property type="match status" value="1"/>
</dbReference>
<dbReference type="STRING" id="68231.AQJ30_06870"/>
<evidence type="ECO:0000313" key="3">
    <source>
        <dbReference type="Proteomes" id="UP000053271"/>
    </source>
</evidence>
<gene>
    <name evidence="2" type="ORF">AQJ30_06870</name>
</gene>
<dbReference type="GeneID" id="91424336"/>
<dbReference type="GO" id="GO:0003824">
    <property type="term" value="F:catalytic activity"/>
    <property type="evidence" value="ECO:0007669"/>
    <property type="project" value="InterPro"/>
</dbReference>
<dbReference type="EMBL" id="LMWS01000008">
    <property type="protein sequence ID" value="KUN40375.1"/>
    <property type="molecule type" value="Genomic_DNA"/>
</dbReference>
<dbReference type="GO" id="GO:0006793">
    <property type="term" value="P:phosphorus metabolic process"/>
    <property type="evidence" value="ECO:0007669"/>
    <property type="project" value="UniProtKB-ARBA"/>
</dbReference>
<protein>
    <submittedName>
        <fullName evidence="2">Phospholipase</fullName>
    </submittedName>
</protein>
<feature type="domain" description="PLD phosphodiesterase" evidence="1">
    <location>
        <begin position="181"/>
        <end position="208"/>
    </location>
</feature>
<dbReference type="InterPro" id="IPR001736">
    <property type="entry name" value="PLipase_D/transphosphatidylase"/>
</dbReference>